<keyword evidence="4" id="KW-1185">Reference proteome</keyword>
<dbReference type="KEGG" id="lti:JW886_07515"/>
<reference evidence="3 4" key="1">
    <citation type="submission" date="2021-02" db="EMBL/GenBank/DDBJ databases">
        <title>Complete genome sequence of Lactococcus lactis strain K_LL004.</title>
        <authorList>
            <person name="Kim H.B."/>
        </authorList>
    </citation>
    <scope>NUCLEOTIDE SEQUENCE [LARGE SCALE GENOMIC DNA]</scope>
    <source>
        <strain evidence="3 4">K_LL004</strain>
    </source>
</reference>
<sequence>MTEQYITLSTTEPNNNVGAIKMRHADKNSQKIVVQVVENGLSKSFEGLQPYFCLLAQEVTGQGVSEEPVATFDEKKGTLTYTASDNALQFVGRNEAYFSFRKQVGELWIEQFSTRNFHYIVEKSIYSQPFKDSNYWWTFKELDRIFKQYIEDGRTSWEEFVEANREVLESIDPGGKLLDKVLAIEKIISREVPNGFNFIIEHDSEYQPEVKVTSYKNAIGTEPEGFDTSEVFGGDRIQVVPCSISYDRKRINIKMPYDYTMDGEIAIHDNVVLLINGVNVLCFTLKSANVTTGAVQIVKTPQDLLVQLITDTSVQVDWKRGD</sequence>
<dbReference type="Pfam" id="PF10651">
    <property type="entry name" value="BppU_N"/>
    <property type="match status" value="1"/>
</dbReference>
<evidence type="ECO:0000259" key="1">
    <source>
        <dbReference type="Pfam" id="PF10651"/>
    </source>
</evidence>
<protein>
    <submittedName>
        <fullName evidence="3">BppU family phage baseplate upper protein</fullName>
    </submittedName>
</protein>
<dbReference type="Gene3D" id="6.10.250.1350">
    <property type="match status" value="1"/>
</dbReference>
<evidence type="ECO:0000313" key="4">
    <source>
        <dbReference type="Proteomes" id="UP000663608"/>
    </source>
</evidence>
<dbReference type="AlphaFoldDB" id="A0AA45KFH8"/>
<dbReference type="RefSeq" id="WP_205871743.1">
    <property type="nucleotide sequence ID" value="NZ_CP070872.1"/>
</dbReference>
<proteinExistence type="predicted"/>
<organism evidence="3 4">
    <name type="scientific">Lactococcus taiwanensis</name>
    <dbReference type="NCBI Taxonomy" id="1151742"/>
    <lineage>
        <taxon>Bacteria</taxon>
        <taxon>Bacillati</taxon>
        <taxon>Bacillota</taxon>
        <taxon>Bacilli</taxon>
        <taxon>Lactobacillales</taxon>
        <taxon>Streptococcaceae</taxon>
        <taxon>Lactococcus</taxon>
    </lineage>
</organism>
<accession>A0AA45KFH8</accession>
<dbReference type="Gene3D" id="2.60.40.3350">
    <property type="match status" value="1"/>
</dbReference>
<dbReference type="EMBL" id="CP070872">
    <property type="protein sequence ID" value="QSE76309.1"/>
    <property type="molecule type" value="Genomic_DNA"/>
</dbReference>
<feature type="domain" description="Baseplate upper protein immunoglobulin like" evidence="2">
    <location>
        <begin position="195"/>
        <end position="284"/>
    </location>
</feature>
<evidence type="ECO:0000259" key="2">
    <source>
        <dbReference type="Pfam" id="PF18667"/>
    </source>
</evidence>
<feature type="domain" description="BppU N-terminal" evidence="1">
    <location>
        <begin position="3"/>
        <end position="148"/>
    </location>
</feature>
<dbReference type="Proteomes" id="UP000663608">
    <property type="component" value="Chromosome"/>
</dbReference>
<dbReference type="Pfam" id="PF18667">
    <property type="entry name" value="BppU_IgG"/>
    <property type="match status" value="1"/>
</dbReference>
<gene>
    <name evidence="3" type="ORF">JW886_07515</name>
</gene>
<name>A0AA45KFH8_9LACT</name>
<evidence type="ECO:0000313" key="3">
    <source>
        <dbReference type="EMBL" id="QSE76309.1"/>
    </source>
</evidence>
<dbReference type="InterPro" id="IPR041531">
    <property type="entry name" value="BppU_IgG"/>
</dbReference>
<dbReference type="InterPro" id="IPR018913">
    <property type="entry name" value="BppU_N"/>
</dbReference>
<dbReference type="Gene3D" id="2.60.40.3320">
    <property type="match status" value="1"/>
</dbReference>